<name>A0A562JH21_9FIRM</name>
<sequence>MSVQDYFFNPTDEQRHQLFLNSLNRSGRSEDFQNILNLLRPPHEIYQYAKPMTLENLKIGIIGAGLSGLAAAYELRKLGANITIFDAESNRIGGRIYTSYYNDSKDFYVELGAMRIPVSHETTWHYINLFNLETESLSSPRSNNFIFVDNVRVRRDFSGQSITDNIYPYYNLTESEKNTPWNELSDYAAETMLDSLTPEMRTEILKIQPQYSEEYSRITKLSNRQVYEQLGLSQSAINLISAVEPFTAALLNTSHDETMSSIYSFDFLNTYRIKGGMVNLPLAFFDSLNNPNPPEFQYDTGILGKVSIKLGYVVNGIMKSSDNKVNIIYDDPNNVKLMDTYDFVVCAVPFSVLRTFELSPFFSELKMQAIRELNYIDAHKTAFLCRKRFWEENSPYGNINGGISFTDLAIQSVVYPPDHIRCLSEGLCSADSPGVLIASYNLGQDATRIGGLNIYRKLETIRKDVEKVHGLPDGYLNTLIQSYRTVHWNAEPWFRGAFAVAYPGQKVNFLYNMLLPEYDNRVFFAGDHVSVKPGWIQGALYSGKFVANQIAMQTITV</sequence>
<dbReference type="Gene3D" id="3.50.50.60">
    <property type="entry name" value="FAD/NAD(P)-binding domain"/>
    <property type="match status" value="1"/>
</dbReference>
<dbReference type="InterPro" id="IPR002937">
    <property type="entry name" value="Amino_oxidase"/>
</dbReference>
<dbReference type="AlphaFoldDB" id="A0A562JH21"/>
<dbReference type="InterPro" id="IPR036188">
    <property type="entry name" value="FAD/NAD-bd_sf"/>
</dbReference>
<dbReference type="Proteomes" id="UP000315343">
    <property type="component" value="Unassembled WGS sequence"/>
</dbReference>
<dbReference type="RefSeq" id="WP_145080364.1">
    <property type="nucleotide sequence ID" value="NZ_VLKH01000002.1"/>
</dbReference>
<dbReference type="PANTHER" id="PTHR10742">
    <property type="entry name" value="FLAVIN MONOAMINE OXIDASE"/>
    <property type="match status" value="1"/>
</dbReference>
<evidence type="ECO:0000259" key="1">
    <source>
        <dbReference type="Pfam" id="PF01593"/>
    </source>
</evidence>
<evidence type="ECO:0000313" key="3">
    <source>
        <dbReference type="Proteomes" id="UP000315343"/>
    </source>
</evidence>
<dbReference type="Gene3D" id="3.90.660.10">
    <property type="match status" value="1"/>
</dbReference>
<evidence type="ECO:0000313" key="2">
    <source>
        <dbReference type="EMBL" id="TWH82542.1"/>
    </source>
</evidence>
<dbReference type="Gene3D" id="1.20.1440.240">
    <property type="match status" value="1"/>
</dbReference>
<accession>A0A562JH21</accession>
<feature type="domain" description="Amine oxidase" evidence="1">
    <location>
        <begin position="66"/>
        <end position="550"/>
    </location>
</feature>
<proteinExistence type="predicted"/>
<organism evidence="2 3">
    <name type="scientific">Sedimentibacter saalensis</name>
    <dbReference type="NCBI Taxonomy" id="130788"/>
    <lineage>
        <taxon>Bacteria</taxon>
        <taxon>Bacillati</taxon>
        <taxon>Bacillota</taxon>
        <taxon>Tissierellia</taxon>
        <taxon>Sedimentibacter</taxon>
    </lineage>
</organism>
<gene>
    <name evidence="2" type="ORF">LY60_00843</name>
</gene>
<dbReference type="SUPFAM" id="SSF51905">
    <property type="entry name" value="FAD/NAD(P)-binding domain"/>
    <property type="match status" value="1"/>
</dbReference>
<dbReference type="GO" id="GO:0016491">
    <property type="term" value="F:oxidoreductase activity"/>
    <property type="evidence" value="ECO:0007669"/>
    <property type="project" value="InterPro"/>
</dbReference>
<dbReference type="SUPFAM" id="SSF54373">
    <property type="entry name" value="FAD-linked reductases, C-terminal domain"/>
    <property type="match status" value="1"/>
</dbReference>
<keyword evidence="3" id="KW-1185">Reference proteome</keyword>
<dbReference type="PANTHER" id="PTHR10742:SF410">
    <property type="entry name" value="LYSINE-SPECIFIC HISTONE DEMETHYLASE 2"/>
    <property type="match status" value="1"/>
</dbReference>
<dbReference type="OrthoDB" id="25353at2"/>
<reference evidence="2 3" key="1">
    <citation type="submission" date="2019-07" db="EMBL/GenBank/DDBJ databases">
        <title>Genomic Encyclopedia of Type Strains, Phase I: the one thousand microbial genomes (KMG-I) project.</title>
        <authorList>
            <person name="Kyrpides N."/>
        </authorList>
    </citation>
    <scope>NUCLEOTIDE SEQUENCE [LARGE SCALE GENOMIC DNA]</scope>
    <source>
        <strain evidence="2 3">DSM 13558</strain>
    </source>
</reference>
<dbReference type="InterPro" id="IPR050281">
    <property type="entry name" value="Flavin_monoamine_oxidase"/>
</dbReference>
<protein>
    <submittedName>
        <fullName evidence="2">Monoamine oxidase</fullName>
    </submittedName>
</protein>
<comment type="caution">
    <text evidence="2">The sequence shown here is derived from an EMBL/GenBank/DDBJ whole genome shotgun (WGS) entry which is preliminary data.</text>
</comment>
<dbReference type="Pfam" id="PF01593">
    <property type="entry name" value="Amino_oxidase"/>
    <property type="match status" value="1"/>
</dbReference>
<dbReference type="EMBL" id="VLKH01000002">
    <property type="protein sequence ID" value="TWH82542.1"/>
    <property type="molecule type" value="Genomic_DNA"/>
</dbReference>